<gene>
    <name evidence="1" type="ORF">HBA18_16690</name>
</gene>
<reference evidence="1 2" key="1">
    <citation type="submission" date="2020-03" db="EMBL/GenBank/DDBJ databases">
        <title>Genome mining reveals the biosynthetic pathways of PHA and ectoines of the halophilic strain Salinivibrio costicola M318 isolated from fermented shrimp paste.</title>
        <authorList>
            <person name="Doan T.V."/>
            <person name="Tran L.T."/>
            <person name="Trieu T.A."/>
            <person name="Nguyen Q.V."/>
            <person name="Quach T.N."/>
            <person name="Phi T.Q."/>
            <person name="Kumar S."/>
        </authorList>
    </citation>
    <scope>NUCLEOTIDE SEQUENCE [LARGE SCALE GENOMIC DNA]</scope>
    <source>
        <strain evidence="1 2">M318</strain>
        <plasmid evidence="1 2">pM138.2</plasmid>
    </source>
</reference>
<geneLocation type="plasmid" evidence="1 2">
    <name>pM138.2</name>
</geneLocation>
<accession>A0ABX6KC34</accession>
<keyword evidence="2" id="KW-1185">Reference proteome</keyword>
<dbReference type="EMBL" id="CP050269">
    <property type="protein sequence ID" value="QIR08061.1"/>
    <property type="molecule type" value="Genomic_DNA"/>
</dbReference>
<proteinExistence type="predicted"/>
<sequence length="367" mass="42384">MDIGYSTELKKEVSVRDYLSLLGINPERQINVGDMDDTLLTFIRHDICCPSCGVSGASVRCQSDNAGQPLWQFLFVDQENQCLHEPDCWFKVSPSEGEVCKTLRFDKTPSNNTVFIQSLLHKAIERNLLTQDAIFDFKRWFFHVKSNNLVKLTITPDKLKHYYLLYCRKANKEDAFHPKMSELPTLKWDVFGRHRVALLDNKLSETIAHHHTSYIHKAELSALLQKSATLFDVRVLSYEYKALLSLKMFAVTHMHLVVKDKEEDAFLDAFLCLLLFVNRWHYHHTLSMLIDLHNAPQAYAVPSFKVLGLSPFCHYSFLSSVLNINEVSDRLLSEQALKREIIEQIAYLKKESLYWNGSPSTPANRLD</sequence>
<dbReference type="RefSeq" id="WP_167315494.1">
    <property type="nucleotide sequence ID" value="NZ_CP050269.1"/>
</dbReference>
<dbReference type="Proteomes" id="UP000501408">
    <property type="component" value="Plasmid pM138.2"/>
</dbReference>
<protein>
    <submittedName>
        <fullName evidence="1">Uncharacterized protein</fullName>
    </submittedName>
</protein>
<evidence type="ECO:0000313" key="1">
    <source>
        <dbReference type="EMBL" id="QIR08061.1"/>
    </source>
</evidence>
<evidence type="ECO:0000313" key="2">
    <source>
        <dbReference type="Proteomes" id="UP000501408"/>
    </source>
</evidence>
<keyword evidence="1" id="KW-0614">Plasmid</keyword>
<name>A0ABX6KC34_SALCS</name>
<organism evidence="1 2">
    <name type="scientific">Salinivibrio costicola</name>
    <name type="common">Vibrio costicola</name>
    <dbReference type="NCBI Taxonomy" id="51367"/>
    <lineage>
        <taxon>Bacteria</taxon>
        <taxon>Pseudomonadati</taxon>
        <taxon>Pseudomonadota</taxon>
        <taxon>Gammaproteobacteria</taxon>
        <taxon>Vibrionales</taxon>
        <taxon>Vibrionaceae</taxon>
        <taxon>Salinivibrio</taxon>
    </lineage>
</organism>